<proteinExistence type="inferred from homology"/>
<dbReference type="InterPro" id="IPR001752">
    <property type="entry name" value="Kinesin_motor_dom"/>
</dbReference>
<evidence type="ECO:0000256" key="2">
    <source>
        <dbReference type="PROSITE-ProRule" id="PRU00283"/>
    </source>
</evidence>
<accession>D7LCG9</accession>
<evidence type="ECO:0000256" key="1">
    <source>
        <dbReference type="ARBA" id="ARBA00023175"/>
    </source>
</evidence>
<dbReference type="SUPFAM" id="SSF52540">
    <property type="entry name" value="P-loop containing nucleoside triphosphate hydrolases"/>
    <property type="match status" value="1"/>
</dbReference>
<keyword evidence="5" id="KW-1185">Reference proteome</keyword>
<dbReference type="Gramene" id="scaffold_403464.1">
    <property type="protein sequence ID" value="scaffold_403464.1"/>
    <property type="gene ID" value="scaffold_403464.1"/>
</dbReference>
<evidence type="ECO:0000313" key="5">
    <source>
        <dbReference type="Proteomes" id="UP000008694"/>
    </source>
</evidence>
<dbReference type="GO" id="GO:0003777">
    <property type="term" value="F:microtubule motor activity"/>
    <property type="evidence" value="ECO:0007669"/>
    <property type="project" value="InterPro"/>
</dbReference>
<protein>
    <recommendedName>
        <fullName evidence="3">Kinesin motor domain-containing protein</fullName>
    </recommendedName>
</protein>
<dbReference type="STRING" id="81972.D7LCG9"/>
<dbReference type="HOGENOM" id="CLU_2641483_0_0_1"/>
<dbReference type="InterPro" id="IPR027417">
    <property type="entry name" value="P-loop_NTPase"/>
</dbReference>
<dbReference type="eggNOG" id="KOG0239">
    <property type="taxonomic scope" value="Eukaryota"/>
</dbReference>
<dbReference type="Gene3D" id="3.40.850.10">
    <property type="entry name" value="Kinesin motor domain"/>
    <property type="match status" value="1"/>
</dbReference>
<dbReference type="PROSITE" id="PS50067">
    <property type="entry name" value="KINESIN_MOTOR_2"/>
    <property type="match status" value="1"/>
</dbReference>
<dbReference type="InterPro" id="IPR036961">
    <property type="entry name" value="Kinesin_motor_dom_sf"/>
</dbReference>
<dbReference type="EMBL" id="GL348716">
    <property type="protein sequence ID" value="EFH56425.1"/>
    <property type="molecule type" value="Genomic_DNA"/>
</dbReference>
<name>D7LCG9_ARALL</name>
<dbReference type="GO" id="GO:0008017">
    <property type="term" value="F:microtubule binding"/>
    <property type="evidence" value="ECO:0007669"/>
    <property type="project" value="InterPro"/>
</dbReference>
<feature type="domain" description="Kinesin motor" evidence="3">
    <location>
        <begin position="4"/>
        <end position="77"/>
    </location>
</feature>
<comment type="similarity">
    <text evidence="2">Belongs to the TRAFAC class myosin-kinesin ATPase superfamily. Kinesin family.</text>
</comment>
<dbReference type="Pfam" id="PF16796">
    <property type="entry name" value="Microtub_bd"/>
    <property type="match status" value="1"/>
</dbReference>
<keyword evidence="1" id="KW-0505">Motor protein</keyword>
<dbReference type="Proteomes" id="UP000008694">
    <property type="component" value="Unassembled WGS sequence"/>
</dbReference>
<sequence>MKRKIRVYCRIRPFNEKWTSESEKQMLTVVDECTLEFLWKDDKKKHIYDHVFDMRASQDDIFENIHQQPLATLELRV</sequence>
<evidence type="ECO:0000259" key="3">
    <source>
        <dbReference type="PROSITE" id="PS50067"/>
    </source>
</evidence>
<dbReference type="GO" id="GO:0005524">
    <property type="term" value="F:ATP binding"/>
    <property type="evidence" value="ECO:0007669"/>
    <property type="project" value="InterPro"/>
</dbReference>
<gene>
    <name evidence="4" type="ORF">ARALYDRAFT_903963</name>
</gene>
<dbReference type="InterPro" id="IPR031852">
    <property type="entry name" value="Vik1/Cik1_MT-bd"/>
</dbReference>
<organism evidence="5">
    <name type="scientific">Arabidopsis lyrata subsp. lyrata</name>
    <name type="common">Lyre-leaved rock-cress</name>
    <dbReference type="NCBI Taxonomy" id="81972"/>
    <lineage>
        <taxon>Eukaryota</taxon>
        <taxon>Viridiplantae</taxon>
        <taxon>Streptophyta</taxon>
        <taxon>Embryophyta</taxon>
        <taxon>Tracheophyta</taxon>
        <taxon>Spermatophyta</taxon>
        <taxon>Magnoliopsida</taxon>
        <taxon>eudicotyledons</taxon>
        <taxon>Gunneridae</taxon>
        <taxon>Pentapetalae</taxon>
        <taxon>rosids</taxon>
        <taxon>malvids</taxon>
        <taxon>Brassicales</taxon>
        <taxon>Brassicaceae</taxon>
        <taxon>Camelineae</taxon>
        <taxon>Arabidopsis</taxon>
    </lineage>
</organism>
<evidence type="ECO:0000313" key="4">
    <source>
        <dbReference type="EMBL" id="EFH56425.1"/>
    </source>
</evidence>
<comment type="caution">
    <text evidence="2">Lacks conserved residue(s) required for the propagation of feature annotation.</text>
</comment>
<dbReference type="AlphaFoldDB" id="D7LCG9"/>
<reference evidence="5" key="1">
    <citation type="journal article" date="2011" name="Nat. Genet.">
        <title>The Arabidopsis lyrata genome sequence and the basis of rapid genome size change.</title>
        <authorList>
            <person name="Hu T.T."/>
            <person name="Pattyn P."/>
            <person name="Bakker E.G."/>
            <person name="Cao J."/>
            <person name="Cheng J.-F."/>
            <person name="Clark R.M."/>
            <person name="Fahlgren N."/>
            <person name="Fawcett J.A."/>
            <person name="Grimwood J."/>
            <person name="Gundlach H."/>
            <person name="Haberer G."/>
            <person name="Hollister J.D."/>
            <person name="Ossowski S."/>
            <person name="Ottilar R.P."/>
            <person name="Salamov A.A."/>
            <person name="Schneeberger K."/>
            <person name="Spannagl M."/>
            <person name="Wang X."/>
            <person name="Yang L."/>
            <person name="Nasrallah M.E."/>
            <person name="Bergelson J."/>
            <person name="Carrington J.C."/>
            <person name="Gaut B.S."/>
            <person name="Schmutz J."/>
            <person name="Mayer K.F.X."/>
            <person name="Van de Peer Y."/>
            <person name="Grigoriev I.V."/>
            <person name="Nordborg M."/>
            <person name="Weigel D."/>
            <person name="Guo Y.-L."/>
        </authorList>
    </citation>
    <scope>NUCLEOTIDE SEQUENCE [LARGE SCALE GENOMIC DNA]</scope>
    <source>
        <strain evidence="5">cv. MN47</strain>
    </source>
</reference>
<dbReference type="GO" id="GO:0007018">
    <property type="term" value="P:microtubule-based movement"/>
    <property type="evidence" value="ECO:0007669"/>
    <property type="project" value="InterPro"/>
</dbReference>